<accession>A0A8J3R836</accession>
<reference evidence="2" key="1">
    <citation type="submission" date="2021-01" db="EMBL/GenBank/DDBJ databases">
        <title>Whole genome shotgun sequence of Sphaerimonospora thailandensis NBRC 107569.</title>
        <authorList>
            <person name="Komaki H."/>
            <person name="Tamura T."/>
        </authorList>
    </citation>
    <scope>NUCLEOTIDE SEQUENCE</scope>
    <source>
        <strain evidence="2">NBRC 107569</strain>
    </source>
</reference>
<protein>
    <submittedName>
        <fullName evidence="2">N-acetyltransferase</fullName>
    </submittedName>
</protein>
<feature type="domain" description="N-acetyltransferase" evidence="1">
    <location>
        <begin position="27"/>
        <end position="162"/>
    </location>
</feature>
<evidence type="ECO:0000313" key="2">
    <source>
        <dbReference type="EMBL" id="GIH69794.1"/>
    </source>
</evidence>
<comment type="caution">
    <text evidence="2">The sequence shown here is derived from an EMBL/GenBank/DDBJ whole genome shotgun (WGS) entry which is preliminary data.</text>
</comment>
<dbReference type="GO" id="GO:0016747">
    <property type="term" value="F:acyltransferase activity, transferring groups other than amino-acyl groups"/>
    <property type="evidence" value="ECO:0007669"/>
    <property type="project" value="InterPro"/>
</dbReference>
<sequence length="209" mass="23641">MPYAPDNVGRMTAKMPEPVVLEGRVVRLAPLTLDHVPDLFTALGGDEEVWRWRPAPAPASEEDMRRHVAALLARPATTQFAVVFKETGRAVGSTGYWDVSGFDESVEIGSTWYGRAYWRSAVNTECKILLLDHAFDTLGLTRVLFKTDILNLRSQAAIKRIGGVREGVLRRQYRRPDGTWRDSPCYSILDDEWPPHRARLLDRPVPDLE</sequence>
<organism evidence="2 3">
    <name type="scientific">Sphaerimonospora thailandensis</name>
    <dbReference type="NCBI Taxonomy" id="795644"/>
    <lineage>
        <taxon>Bacteria</taxon>
        <taxon>Bacillati</taxon>
        <taxon>Actinomycetota</taxon>
        <taxon>Actinomycetes</taxon>
        <taxon>Streptosporangiales</taxon>
        <taxon>Streptosporangiaceae</taxon>
        <taxon>Sphaerimonospora</taxon>
    </lineage>
</organism>
<proteinExistence type="predicted"/>
<dbReference type="InterPro" id="IPR000182">
    <property type="entry name" value="GNAT_dom"/>
</dbReference>
<dbReference type="SUPFAM" id="SSF55729">
    <property type="entry name" value="Acyl-CoA N-acyltransferases (Nat)"/>
    <property type="match status" value="1"/>
</dbReference>
<gene>
    <name evidence="2" type="ORF">Mth01_20470</name>
</gene>
<name>A0A8J3R836_9ACTN</name>
<dbReference type="Pfam" id="PF13302">
    <property type="entry name" value="Acetyltransf_3"/>
    <property type="match status" value="1"/>
</dbReference>
<dbReference type="InterPro" id="IPR016181">
    <property type="entry name" value="Acyl_CoA_acyltransferase"/>
</dbReference>
<keyword evidence="3" id="KW-1185">Reference proteome</keyword>
<dbReference type="EMBL" id="BOOG01000017">
    <property type="protein sequence ID" value="GIH69794.1"/>
    <property type="molecule type" value="Genomic_DNA"/>
</dbReference>
<dbReference type="Proteomes" id="UP000610966">
    <property type="component" value="Unassembled WGS sequence"/>
</dbReference>
<dbReference type="PANTHER" id="PTHR43610">
    <property type="entry name" value="BLL6696 PROTEIN"/>
    <property type="match status" value="1"/>
</dbReference>
<dbReference type="AlphaFoldDB" id="A0A8J3R836"/>
<dbReference type="Gene3D" id="3.40.630.30">
    <property type="match status" value="1"/>
</dbReference>
<evidence type="ECO:0000313" key="3">
    <source>
        <dbReference type="Proteomes" id="UP000610966"/>
    </source>
</evidence>
<dbReference type="PANTHER" id="PTHR43610:SF1">
    <property type="entry name" value="N-ACETYLTRANSFERASE DOMAIN-CONTAINING PROTEIN"/>
    <property type="match status" value="1"/>
</dbReference>
<evidence type="ECO:0000259" key="1">
    <source>
        <dbReference type="Pfam" id="PF13302"/>
    </source>
</evidence>